<evidence type="ECO:0000259" key="3">
    <source>
        <dbReference type="PROSITE" id="PS50158"/>
    </source>
</evidence>
<dbReference type="InterPro" id="IPR036397">
    <property type="entry name" value="RNaseH_sf"/>
</dbReference>
<feature type="compositionally biased region" description="Polar residues" evidence="2">
    <location>
        <begin position="418"/>
        <end position="432"/>
    </location>
</feature>
<dbReference type="InterPro" id="IPR043502">
    <property type="entry name" value="DNA/RNA_pol_sf"/>
</dbReference>
<feature type="compositionally biased region" description="Polar residues" evidence="2">
    <location>
        <begin position="371"/>
        <end position="391"/>
    </location>
</feature>
<dbReference type="InterPro" id="IPR025558">
    <property type="entry name" value="DUF4283"/>
</dbReference>
<sequence length="1967" mass="219140">MENNRVYGSEKENVRSLEDEDSVRRSTKKKKDSHPTRGQEDGTGTGFCSTEGFIAGMSYRDSLLGEIPGAYEQAFFGSAMDDDVVSSDEEIDAPEDGEVVIHIPRETKCRIRAAWSTSFIVKVFGRSVGYLFLVNRLKSLWQPLGGFSCVDLGLGFFLIKLELVEDFDKILKGGPWFIGEHFLSLRPWIPDFRPSEAAVNTVAVWVRFPELPVEYYDKESLLLIGQALGPVLRVDFNTASGTRGRFARICIQLNLDKPLVKTVRMGRVKQAVVYEGIGLLCFHCGRIGHRLDNCPARRGASPTPAAPDPPSSTIPPDSDDAPNSFGPWMLITRRKRQTNSRPATSGQRAELHSVAPLTPGSGAHKNKEDASSPSTKATAPTKKNAQSSPNTRAGLKGKGPSGIDLNVSGFTKEPSLKPNPNSIQSKPTENKPQPSPIPAPHSTSNPSSAISLRPQQPVTTDNHGHRRDSESTVIPRSFPLDNSGERQNSASGRGHHRANPSGSASHLGLVSTRVGSSMDGSSSSRDFQRLSRSPSPRRLSLASREQSLLEFPRRPAENTRGQQCPQEALLAISGAPIGSISGGGSLSNSSRIVHRAESPPINSHQSRLVGQHSFGSPCSDSKMHSGILNAHHELPDERHKLPILPTSPDGSRKCNMGDIGVNVLTWNCRGVLNPCFRRALYDLLQINNPSILILTETRLGGTRAADLAKSFPFDGFLCSQTIGFAGGIWILWKTDMVEIKHLCFTEQEIHTSVKVLSSNSTWLLSAIYASPRRSERRMLWQNLSIVAGLHSLPWVMVGDFNDITSSEEKWGGNRPNASRIAEYCDCMNSCNMIDMGFSGPKYTWTNGQPVNSLIMQRLDKAWANLEWRTLFPEAVVSHLTRTHSDHWPILLSLYPINACSLPRPFRFESMWLSHPEFFTVVANAWSDTTVNLPVHVNTFTDLVLPWNKHTFGNIFQRKKRILARIAGAQRALARHPSSSLVSLEKTLRDEFSSILKLEEDFWALKSRVSWVVEGDRNTKFFHTSTIVRRRFNRISRLQNSMGEWIEDRDQLMDLVQGGFSGLFSTSHISSCRLSAPPCAPSLSDLEATLICLIPKCPSPESLSQFRPISLCNTVYKLVTKSIVARIRPLLSNLISPFQAAFVPGRRGIDNVIIAQELIHSLYKKKGLAWSLVVKIDLEKAYDRLEWSFFREVLLFFNFPQHLVSLIMDCVSSSTISILFNGGRMDEFSPSRGIRQGDPLSPYLFIMCMEYLSLRIFEACQNKNWKPLKASRNGPSFSHLFFADDLLLFADASVKSCRTILAVLEDFCSCSGQKVNLSKSKVLFSPNIAPDVASRLCGILGVSSTQNIGRYLGFPLRSNGRNSRDFNFIVEKVQAKLTSWKSKLLSPAGRVILIQSVTSSLPAYYMQNTAIPNSICNELDRLNRNFLWGSSTERKKMHLVGWEKVCRPKREGGLGLYATKPRNKALLAKLNWRLHDEKESWWARTLTAKYCPNGIISSPLPIHRSGSTNWRGLKLGHEVFRNGLRWVVHNGQHVSFWNDKWVGNQPLRDVIQGPMTLEESSFRVCDLIEGASFWDLSKLSFDLPPSVCAQIKGLYLCTLSHLEDCIVCDTVDGSFSLRNAYQLACKPPHSLASRSRPTWIWHTLTSPRIQFFLWQCYHNSVPVRATLAHRGINISPSCPRCVNPMESLSHVLKDCPDSISFWTDIVPPQCALNSFNLSFFDWLSFNCTSAAMHTSSHIQWSTVFTFGLWNLWLRRNQVIFNPGTSLPNLSALTIAFASEFFCLWGSGKNPKVSQTIPVKWLLPPLGWAKLNTDGASSGNPGPAGGGGVIRDCRGDWVKGFSRSIGLASSVQAELRALLDGLLMTVELNIPFLEIEMDSLVAVDLLLANHPPNVFLRSMVSDCRYLLEKFEGVSIKHVYREANMCADLLAKAGCDQLEDFVLFCTPPAHVLEVLRFDLSVDTRSRVIRR</sequence>
<dbReference type="InterPro" id="IPR036691">
    <property type="entry name" value="Endo/exonu/phosph_ase_sf"/>
</dbReference>
<keyword evidence="1" id="KW-0863">Zinc-finger</keyword>
<dbReference type="InterPro" id="IPR044730">
    <property type="entry name" value="RNase_H-like_dom_plant"/>
</dbReference>
<dbReference type="SUPFAM" id="SSF56219">
    <property type="entry name" value="DNase I-like"/>
    <property type="match status" value="1"/>
</dbReference>
<feature type="region of interest" description="Disordered" evidence="2">
    <location>
        <begin position="298"/>
        <end position="544"/>
    </location>
</feature>
<keyword evidence="1" id="KW-0479">Metal-binding</keyword>
<evidence type="ECO:0000259" key="5">
    <source>
        <dbReference type="PROSITE" id="PS50879"/>
    </source>
</evidence>
<evidence type="ECO:0000256" key="1">
    <source>
        <dbReference type="PROSITE-ProRule" id="PRU00047"/>
    </source>
</evidence>
<evidence type="ECO:0008006" key="7">
    <source>
        <dbReference type="Google" id="ProtNLM"/>
    </source>
</evidence>
<accession>A0A2N9ENJ0</accession>
<evidence type="ECO:0000313" key="6">
    <source>
        <dbReference type="EMBL" id="SPC76378.1"/>
    </source>
</evidence>
<dbReference type="GO" id="GO:0003676">
    <property type="term" value="F:nucleic acid binding"/>
    <property type="evidence" value="ECO:0007669"/>
    <property type="project" value="InterPro"/>
</dbReference>
<dbReference type="CDD" id="cd01650">
    <property type="entry name" value="RT_nLTR_like"/>
    <property type="match status" value="1"/>
</dbReference>
<keyword evidence="1" id="KW-0862">Zinc</keyword>
<dbReference type="Gene3D" id="3.60.10.10">
    <property type="entry name" value="Endonuclease/exonuclease/phosphatase"/>
    <property type="match status" value="1"/>
</dbReference>
<evidence type="ECO:0000259" key="4">
    <source>
        <dbReference type="PROSITE" id="PS50878"/>
    </source>
</evidence>
<organism evidence="6">
    <name type="scientific">Fagus sylvatica</name>
    <name type="common">Beechnut</name>
    <dbReference type="NCBI Taxonomy" id="28930"/>
    <lineage>
        <taxon>Eukaryota</taxon>
        <taxon>Viridiplantae</taxon>
        <taxon>Streptophyta</taxon>
        <taxon>Embryophyta</taxon>
        <taxon>Tracheophyta</taxon>
        <taxon>Spermatophyta</taxon>
        <taxon>Magnoliopsida</taxon>
        <taxon>eudicotyledons</taxon>
        <taxon>Gunneridae</taxon>
        <taxon>Pentapetalae</taxon>
        <taxon>rosids</taxon>
        <taxon>fabids</taxon>
        <taxon>Fagales</taxon>
        <taxon>Fagaceae</taxon>
        <taxon>Fagus</taxon>
    </lineage>
</organism>
<feature type="domain" description="Reverse transcriptase" evidence="4">
    <location>
        <begin position="1074"/>
        <end position="1355"/>
    </location>
</feature>
<feature type="region of interest" description="Disordered" evidence="2">
    <location>
        <begin position="1"/>
        <end position="45"/>
    </location>
</feature>
<dbReference type="GO" id="GO:0004523">
    <property type="term" value="F:RNA-DNA hybrid ribonuclease activity"/>
    <property type="evidence" value="ECO:0007669"/>
    <property type="project" value="InterPro"/>
</dbReference>
<feature type="domain" description="RNase H type-1" evidence="5">
    <location>
        <begin position="1803"/>
        <end position="1933"/>
    </location>
</feature>
<feature type="domain" description="CCHC-type" evidence="3">
    <location>
        <begin position="281"/>
        <end position="295"/>
    </location>
</feature>
<dbReference type="InterPro" id="IPR005135">
    <property type="entry name" value="Endo/exonuclease/phosphatase"/>
</dbReference>
<dbReference type="Pfam" id="PF13456">
    <property type="entry name" value="RVT_3"/>
    <property type="match status" value="1"/>
</dbReference>
<feature type="compositionally biased region" description="Polar residues" evidence="2">
    <location>
        <begin position="441"/>
        <end position="461"/>
    </location>
</feature>
<dbReference type="Gene3D" id="3.30.420.10">
    <property type="entry name" value="Ribonuclease H-like superfamily/Ribonuclease H"/>
    <property type="match status" value="1"/>
</dbReference>
<dbReference type="PROSITE" id="PS50878">
    <property type="entry name" value="RT_POL"/>
    <property type="match status" value="1"/>
</dbReference>
<feature type="compositionally biased region" description="Low complexity" evidence="2">
    <location>
        <begin position="511"/>
        <end position="544"/>
    </location>
</feature>
<dbReference type="Pfam" id="PF00078">
    <property type="entry name" value="RVT_1"/>
    <property type="match status" value="1"/>
</dbReference>
<dbReference type="PANTHER" id="PTHR33116">
    <property type="entry name" value="REVERSE TRANSCRIPTASE ZINC-BINDING DOMAIN-CONTAINING PROTEIN-RELATED-RELATED"/>
    <property type="match status" value="1"/>
</dbReference>
<feature type="compositionally biased region" description="Basic and acidic residues" evidence="2">
    <location>
        <begin position="8"/>
        <end position="17"/>
    </location>
</feature>
<dbReference type="SUPFAM" id="SSF56672">
    <property type="entry name" value="DNA/RNA polymerases"/>
    <property type="match status" value="1"/>
</dbReference>
<dbReference type="EMBL" id="OIVN01000215">
    <property type="protein sequence ID" value="SPC76378.1"/>
    <property type="molecule type" value="Genomic_DNA"/>
</dbReference>
<dbReference type="GO" id="GO:0008270">
    <property type="term" value="F:zinc ion binding"/>
    <property type="evidence" value="ECO:0007669"/>
    <property type="project" value="UniProtKB-KW"/>
</dbReference>
<dbReference type="InterPro" id="IPR012337">
    <property type="entry name" value="RNaseH-like_sf"/>
</dbReference>
<dbReference type="InterPro" id="IPR026960">
    <property type="entry name" value="RVT-Znf"/>
</dbReference>
<dbReference type="InterPro" id="IPR002156">
    <property type="entry name" value="RNaseH_domain"/>
</dbReference>
<dbReference type="Pfam" id="PF14111">
    <property type="entry name" value="DUF4283"/>
    <property type="match status" value="1"/>
</dbReference>
<dbReference type="InterPro" id="IPR001878">
    <property type="entry name" value="Znf_CCHC"/>
</dbReference>
<protein>
    <recommendedName>
        <fullName evidence="7">CCHC-type domain-containing protein</fullName>
    </recommendedName>
</protein>
<dbReference type="PROSITE" id="PS50158">
    <property type="entry name" value="ZF_CCHC"/>
    <property type="match status" value="1"/>
</dbReference>
<feature type="compositionally biased region" description="Pro residues" evidence="2">
    <location>
        <begin position="304"/>
        <end position="313"/>
    </location>
</feature>
<dbReference type="PROSITE" id="PS50879">
    <property type="entry name" value="RNASE_H_1"/>
    <property type="match status" value="1"/>
</dbReference>
<reference evidence="6" key="1">
    <citation type="submission" date="2018-02" db="EMBL/GenBank/DDBJ databases">
        <authorList>
            <person name="Cohen D.B."/>
            <person name="Kent A.D."/>
        </authorList>
    </citation>
    <scope>NUCLEOTIDE SEQUENCE</scope>
</reference>
<gene>
    <name evidence="6" type="ORF">FSB_LOCUS4260</name>
</gene>
<dbReference type="PANTHER" id="PTHR33116:SF70">
    <property type="entry name" value="NON-LTR RETROELEMENT REVERSE TRANSCRIPTASE-LIKE PROTEIN"/>
    <property type="match status" value="1"/>
</dbReference>
<name>A0A2N9ENJ0_FAGSY</name>
<proteinExistence type="predicted"/>
<dbReference type="Pfam" id="PF13966">
    <property type="entry name" value="zf-RVT"/>
    <property type="match status" value="1"/>
</dbReference>
<evidence type="ECO:0000256" key="2">
    <source>
        <dbReference type="SAM" id="MobiDB-lite"/>
    </source>
</evidence>
<dbReference type="InterPro" id="IPR000477">
    <property type="entry name" value="RT_dom"/>
</dbReference>
<dbReference type="SUPFAM" id="SSF53098">
    <property type="entry name" value="Ribonuclease H-like"/>
    <property type="match status" value="1"/>
</dbReference>
<dbReference type="CDD" id="cd06222">
    <property type="entry name" value="RNase_H_like"/>
    <property type="match status" value="1"/>
</dbReference>
<dbReference type="Pfam" id="PF03372">
    <property type="entry name" value="Exo_endo_phos"/>
    <property type="match status" value="1"/>
</dbReference>